<dbReference type="GO" id="GO:0030674">
    <property type="term" value="F:protein-macromolecule adaptor activity"/>
    <property type="evidence" value="ECO:0007669"/>
    <property type="project" value="TreeGrafter"/>
</dbReference>
<evidence type="ECO:0000256" key="10">
    <source>
        <dbReference type="ARBA" id="ARBA00023136"/>
    </source>
</evidence>
<keyword evidence="12" id="KW-0753">Steroid metabolism</keyword>
<keyword evidence="7" id="KW-1133">Transmembrane helix</keyword>
<keyword evidence="3" id="KW-0444">Lipid biosynthesis</keyword>
<evidence type="ECO:0000313" key="14">
    <source>
        <dbReference type="Proteomes" id="UP000033140"/>
    </source>
</evidence>
<keyword evidence="5" id="KW-0256">Endoplasmic reticulum</keyword>
<evidence type="ECO:0000256" key="2">
    <source>
        <dbReference type="ARBA" id="ARBA00005377"/>
    </source>
</evidence>
<gene>
    <name evidence="13" type="ORF">G7K_3811-t1</name>
</gene>
<keyword evidence="10" id="KW-0472">Membrane</keyword>
<dbReference type="EMBL" id="BACD03000024">
    <property type="protein sequence ID" value="GAO49664.1"/>
    <property type="molecule type" value="Genomic_DNA"/>
</dbReference>
<comment type="caution">
    <text evidence="13">The sequence shown here is derived from an EMBL/GenBank/DDBJ whole genome shotgun (WGS) entry which is preliminary data.</text>
</comment>
<dbReference type="InterPro" id="IPR005352">
    <property type="entry name" value="Erg28"/>
</dbReference>
<dbReference type="GO" id="GO:0016126">
    <property type="term" value="P:sterol biosynthetic process"/>
    <property type="evidence" value="ECO:0007669"/>
    <property type="project" value="UniProtKB-KW"/>
</dbReference>
<dbReference type="OMA" id="NIAIWTY"/>
<keyword evidence="11" id="KW-1207">Sterol metabolism</keyword>
<comment type="similarity">
    <text evidence="2">Belongs to the ERG28 family.</text>
</comment>
<dbReference type="PANTHER" id="PTHR15451">
    <property type="entry name" value="ERGOSTEROL BIOSYNTHETIC PROTEIN 28-RELATED"/>
    <property type="match status" value="1"/>
</dbReference>
<keyword evidence="8" id="KW-0756">Sterol biosynthesis</keyword>
<comment type="subcellular location">
    <subcellularLocation>
        <location evidence="1">Endoplasmic reticulum membrane</location>
        <topology evidence="1">Multi-pass membrane protein</topology>
    </subcellularLocation>
</comment>
<evidence type="ECO:0000256" key="4">
    <source>
        <dbReference type="ARBA" id="ARBA00022692"/>
    </source>
</evidence>
<keyword evidence="6" id="KW-0752">Steroid biosynthesis</keyword>
<keyword evidence="4" id="KW-0812">Transmembrane</keyword>
<organism evidence="13 14">
    <name type="scientific">Saitoella complicata (strain BCRC 22490 / CBS 7301 / JCM 7358 / NBRC 10748 / NRRL Y-17804)</name>
    <dbReference type="NCBI Taxonomy" id="698492"/>
    <lineage>
        <taxon>Eukaryota</taxon>
        <taxon>Fungi</taxon>
        <taxon>Dikarya</taxon>
        <taxon>Ascomycota</taxon>
        <taxon>Taphrinomycotina</taxon>
        <taxon>Taphrinomycotina incertae sedis</taxon>
        <taxon>Saitoella</taxon>
    </lineage>
</organism>
<evidence type="ECO:0000256" key="8">
    <source>
        <dbReference type="ARBA" id="ARBA00023011"/>
    </source>
</evidence>
<evidence type="ECO:0000256" key="6">
    <source>
        <dbReference type="ARBA" id="ARBA00022955"/>
    </source>
</evidence>
<reference evidence="13 14" key="3">
    <citation type="journal article" date="2015" name="Genome Announc.">
        <title>Draft Genome Sequence of the Archiascomycetous Yeast Saitoella complicata.</title>
        <authorList>
            <person name="Yamauchi K."/>
            <person name="Kondo S."/>
            <person name="Hamamoto M."/>
            <person name="Takahashi Y."/>
            <person name="Ogura Y."/>
            <person name="Hayashi T."/>
            <person name="Nishida H."/>
        </authorList>
    </citation>
    <scope>NUCLEOTIDE SEQUENCE [LARGE SCALE GENOMIC DNA]</scope>
    <source>
        <strain evidence="13 14">NRRL Y-17804</strain>
    </source>
</reference>
<dbReference type="STRING" id="698492.A0A0E9NIJ1"/>
<dbReference type="AlphaFoldDB" id="A0A0E9NIJ1"/>
<evidence type="ECO:0000256" key="1">
    <source>
        <dbReference type="ARBA" id="ARBA00004477"/>
    </source>
</evidence>
<evidence type="ECO:0000313" key="13">
    <source>
        <dbReference type="EMBL" id="GAO49664.1"/>
    </source>
</evidence>
<evidence type="ECO:0008006" key="15">
    <source>
        <dbReference type="Google" id="ProtNLM"/>
    </source>
</evidence>
<evidence type="ECO:0000256" key="12">
    <source>
        <dbReference type="ARBA" id="ARBA00023221"/>
    </source>
</evidence>
<reference evidence="13 14" key="1">
    <citation type="journal article" date="2011" name="J. Gen. Appl. Microbiol.">
        <title>Draft genome sequencing of the enigmatic yeast Saitoella complicata.</title>
        <authorList>
            <person name="Nishida H."/>
            <person name="Hamamoto M."/>
            <person name="Sugiyama J."/>
        </authorList>
    </citation>
    <scope>NUCLEOTIDE SEQUENCE [LARGE SCALE GENOMIC DNA]</scope>
    <source>
        <strain evidence="13 14">NRRL Y-17804</strain>
    </source>
</reference>
<evidence type="ECO:0000256" key="9">
    <source>
        <dbReference type="ARBA" id="ARBA00023098"/>
    </source>
</evidence>
<proteinExistence type="inferred from homology"/>
<dbReference type="RefSeq" id="XP_019022067.1">
    <property type="nucleotide sequence ID" value="XM_019170804.1"/>
</dbReference>
<keyword evidence="14" id="KW-1185">Reference proteome</keyword>
<dbReference type="PANTHER" id="PTHR15451:SF19">
    <property type="entry name" value="ERGOSTEROL BIOSYNTHETIC PROTEIN 28 HOMOLOG"/>
    <property type="match status" value="1"/>
</dbReference>
<dbReference type="Pfam" id="PF03694">
    <property type="entry name" value="Erg28"/>
    <property type="match status" value="1"/>
</dbReference>
<accession>A0A0E9NIJ1</accession>
<keyword evidence="9" id="KW-0443">Lipid metabolism</keyword>
<evidence type="ECO:0000256" key="7">
    <source>
        <dbReference type="ARBA" id="ARBA00022989"/>
    </source>
</evidence>
<evidence type="ECO:0000256" key="3">
    <source>
        <dbReference type="ARBA" id="ARBA00022516"/>
    </source>
</evidence>
<sequence>MSAIIDSLTAYLPTTPGLLPKWMLFVSTMAIFNTIQNFVTTKLSKQIYLRKPGQVTPLASRTFGTWTLTSAIVRLYAAYHLTNPQIYQLTYWTYIIAFAHFGLEWMVYGTAGFGKGLIGPLVVSTSSMVWMTMQKEYYLGL</sequence>
<name>A0A0E9NIJ1_SAICN</name>
<dbReference type="Proteomes" id="UP000033140">
    <property type="component" value="Unassembled WGS sequence"/>
</dbReference>
<dbReference type="OrthoDB" id="6485510at2759"/>
<evidence type="ECO:0000256" key="11">
    <source>
        <dbReference type="ARBA" id="ARBA00023166"/>
    </source>
</evidence>
<protein>
    <recommendedName>
        <fullName evidence="15">Ergosterol biosynthesis protein</fullName>
    </recommendedName>
</protein>
<evidence type="ECO:0000256" key="5">
    <source>
        <dbReference type="ARBA" id="ARBA00022824"/>
    </source>
</evidence>
<reference evidence="13 14" key="2">
    <citation type="journal article" date="2014" name="J. Gen. Appl. Microbiol.">
        <title>The early diverging ascomycetous budding yeast Saitoella complicata has three histone deacetylases belonging to the Clr6, Hos2, and Rpd3 lineages.</title>
        <authorList>
            <person name="Nishida H."/>
            <person name="Matsumoto T."/>
            <person name="Kondo S."/>
            <person name="Hamamoto M."/>
            <person name="Yoshikawa H."/>
        </authorList>
    </citation>
    <scope>NUCLEOTIDE SEQUENCE [LARGE SCALE GENOMIC DNA]</scope>
    <source>
        <strain evidence="13 14">NRRL Y-17804</strain>
    </source>
</reference>
<dbReference type="GO" id="GO:0005789">
    <property type="term" value="C:endoplasmic reticulum membrane"/>
    <property type="evidence" value="ECO:0007669"/>
    <property type="project" value="UniProtKB-SubCell"/>
</dbReference>